<dbReference type="PANTHER" id="PTHR24421">
    <property type="entry name" value="NITRATE/NITRITE SENSOR PROTEIN NARX-RELATED"/>
    <property type="match status" value="1"/>
</dbReference>
<reference evidence="9 11" key="2">
    <citation type="submission" date="2018-08" db="EMBL/GenBank/DDBJ databases">
        <title>Bacillus clarus sp. nov. strain PS00077A.</title>
        <authorList>
            <person name="Mendez Acevedo M."/>
            <person name="Carroll L."/>
            <person name="Mukherjee M."/>
            <person name="Wiedmann M."/>
            <person name="Kovac J."/>
        </authorList>
    </citation>
    <scope>NUCLEOTIDE SEQUENCE [LARGE SCALE GENOMIC DNA]</scope>
    <source>
        <strain evidence="9 11">PS00077A</strain>
    </source>
</reference>
<dbReference type="Pfam" id="PF13185">
    <property type="entry name" value="GAF_2"/>
    <property type="match status" value="1"/>
</dbReference>
<gene>
    <name evidence="9" type="ORF">D0U04_08050</name>
    <name evidence="8" type="ORF">DJ93_2390</name>
</gene>
<organism evidence="8 10">
    <name type="scientific">Bacillus clarus</name>
    <dbReference type="NCBI Taxonomy" id="2338372"/>
    <lineage>
        <taxon>Bacteria</taxon>
        <taxon>Bacillati</taxon>
        <taxon>Bacillota</taxon>
        <taxon>Bacilli</taxon>
        <taxon>Bacillales</taxon>
        <taxon>Bacillaceae</taxon>
        <taxon>Bacillus</taxon>
        <taxon>Bacillus cereus group</taxon>
    </lineage>
</organism>
<dbReference type="PANTHER" id="PTHR24421:SF40">
    <property type="entry name" value="SENSOR HISTIDINE KINASE YHCY"/>
    <property type="match status" value="1"/>
</dbReference>
<evidence type="ECO:0000313" key="9">
    <source>
        <dbReference type="EMBL" id="RFT67396.1"/>
    </source>
</evidence>
<evidence type="ECO:0000256" key="1">
    <source>
        <dbReference type="ARBA" id="ARBA00000085"/>
    </source>
</evidence>
<dbReference type="GO" id="GO:0000155">
    <property type="term" value="F:phosphorelay sensor kinase activity"/>
    <property type="evidence" value="ECO:0007669"/>
    <property type="project" value="InterPro"/>
</dbReference>
<dbReference type="InterPro" id="IPR036890">
    <property type="entry name" value="HATPase_C_sf"/>
</dbReference>
<comment type="catalytic activity">
    <reaction evidence="1">
        <text>ATP + protein L-histidine = ADP + protein N-phospho-L-histidine.</text>
        <dbReference type="EC" id="2.7.13.3"/>
    </reaction>
</comment>
<proteinExistence type="predicted"/>
<dbReference type="Gene3D" id="1.20.5.1930">
    <property type="match status" value="1"/>
</dbReference>
<dbReference type="EMBL" id="JMQC01000008">
    <property type="protein sequence ID" value="KFN01005.1"/>
    <property type="molecule type" value="Genomic_DNA"/>
</dbReference>
<protein>
    <recommendedName>
        <fullName evidence="2">histidine kinase</fullName>
        <ecNumber evidence="2">2.7.13.3</ecNumber>
    </recommendedName>
</protein>
<keyword evidence="5" id="KW-0902">Two-component regulatory system</keyword>
<dbReference type="GO" id="GO:0016020">
    <property type="term" value="C:membrane"/>
    <property type="evidence" value="ECO:0007669"/>
    <property type="project" value="InterPro"/>
</dbReference>
<evidence type="ECO:0000259" key="7">
    <source>
        <dbReference type="SMART" id="SM00065"/>
    </source>
</evidence>
<evidence type="ECO:0000256" key="3">
    <source>
        <dbReference type="ARBA" id="ARBA00022679"/>
    </source>
</evidence>
<dbReference type="InterPro" id="IPR050482">
    <property type="entry name" value="Sensor_HK_TwoCompSys"/>
</dbReference>
<dbReference type="Gene3D" id="3.30.565.10">
    <property type="entry name" value="Histidine kinase-like ATPase, C-terminal domain"/>
    <property type="match status" value="1"/>
</dbReference>
<name>A0A090YRG1_9BACI</name>
<dbReference type="GO" id="GO:0046983">
    <property type="term" value="F:protein dimerization activity"/>
    <property type="evidence" value="ECO:0007669"/>
    <property type="project" value="InterPro"/>
</dbReference>
<dbReference type="AlphaFoldDB" id="A0A090YRG1"/>
<evidence type="ECO:0000256" key="6">
    <source>
        <dbReference type="SAM" id="Coils"/>
    </source>
</evidence>
<evidence type="ECO:0000313" key="11">
    <source>
        <dbReference type="Proteomes" id="UP000264294"/>
    </source>
</evidence>
<feature type="domain" description="GAF" evidence="7">
    <location>
        <begin position="197"/>
        <end position="326"/>
    </location>
</feature>
<dbReference type="Pfam" id="PF02518">
    <property type="entry name" value="HATPase_c"/>
    <property type="match status" value="1"/>
</dbReference>
<keyword evidence="6" id="KW-0175">Coiled coil</keyword>
<keyword evidence="4" id="KW-0418">Kinase</keyword>
<dbReference type="Pfam" id="PF07730">
    <property type="entry name" value="HisKA_3"/>
    <property type="match status" value="1"/>
</dbReference>
<evidence type="ECO:0000313" key="8">
    <source>
        <dbReference type="EMBL" id="KFN01005.1"/>
    </source>
</evidence>
<evidence type="ECO:0000256" key="5">
    <source>
        <dbReference type="ARBA" id="ARBA00023012"/>
    </source>
</evidence>
<dbReference type="InterPro" id="IPR029016">
    <property type="entry name" value="GAF-like_dom_sf"/>
</dbReference>
<dbReference type="EC" id="2.7.13.3" evidence="2"/>
<feature type="coiled-coil region" evidence="6">
    <location>
        <begin position="314"/>
        <end position="341"/>
    </location>
</feature>
<dbReference type="EMBL" id="QVOD01000007">
    <property type="protein sequence ID" value="RFT67396.1"/>
    <property type="molecule type" value="Genomic_DNA"/>
</dbReference>
<dbReference type="SUPFAM" id="SSF55874">
    <property type="entry name" value="ATPase domain of HSP90 chaperone/DNA topoisomerase II/histidine kinase"/>
    <property type="match status" value="1"/>
</dbReference>
<dbReference type="Proteomes" id="UP000264294">
    <property type="component" value="Unassembled WGS sequence"/>
</dbReference>
<dbReference type="SMART" id="SM00065">
    <property type="entry name" value="GAF"/>
    <property type="match status" value="2"/>
</dbReference>
<dbReference type="InterPro" id="IPR003018">
    <property type="entry name" value="GAF"/>
</dbReference>
<dbReference type="Proteomes" id="UP000029389">
    <property type="component" value="Unassembled WGS sequence"/>
</dbReference>
<sequence>MFQENRTNELVILKEIAETLNTSNDTYHVLQAVLEKLLSVTGLTTGWIFLADENGRYTKLIDYQLPEALTFENKRPMCEGECWCLRRFVEGKLERAVNIIECKRINNAIEYNWGDTEGILHHATVPLKAGGEEFGVLNVASPGKTYFSEEELVLLQSVAFQIGTALKRTKLYENEKRRAHYYVKLEHFIQALRRIHKFNILPDEVVKQVGEVFQWEQVAFFIREEAELSVRAFYSKKELQEDLKVAAREALEKDEPVLLKRQVGNIVHPNRAVIAAPIHIQSHIFGVLCASSNNGEFDIHTIDVVQALTNHISLMIENVRLNEQRRELVRMEERNRLARDLHDSVSQKLFSLTFMTKGAEAVLKGRNEKVDESLYEMRELAQGALKEMRALIWQLRPAGLEKGLLPALKQYGENLGLKIREQITGVRDLPRVIEETLWRIGQEALNNVSKHAGVREATIYFKVTEKNVSLEITDQGNGFIEKDVKEKKSLGMTTMRERVELIGGTIKIVSGKKRTSVKVNVPL</sequence>
<comment type="caution">
    <text evidence="8">The sequence shown here is derived from an EMBL/GenBank/DDBJ whole genome shotgun (WGS) entry which is preliminary data.</text>
</comment>
<keyword evidence="3" id="KW-0808">Transferase</keyword>
<dbReference type="Pfam" id="PF13492">
    <property type="entry name" value="GAF_3"/>
    <property type="match status" value="1"/>
</dbReference>
<accession>A0A090YRG1</accession>
<dbReference type="STRING" id="1405.B7492_28990"/>
<dbReference type="Gene3D" id="3.30.450.40">
    <property type="match status" value="2"/>
</dbReference>
<dbReference type="InterPro" id="IPR011712">
    <property type="entry name" value="Sig_transdc_His_kin_sub3_dim/P"/>
</dbReference>
<keyword evidence="11" id="KW-1185">Reference proteome</keyword>
<evidence type="ECO:0000256" key="2">
    <source>
        <dbReference type="ARBA" id="ARBA00012438"/>
    </source>
</evidence>
<dbReference type="InterPro" id="IPR003594">
    <property type="entry name" value="HATPase_dom"/>
</dbReference>
<dbReference type="RefSeq" id="WP_042981155.1">
    <property type="nucleotide sequence ID" value="NZ_JMQC01000008.1"/>
</dbReference>
<dbReference type="PATRIC" id="fig|1405.8.peg.2578"/>
<dbReference type="SUPFAM" id="SSF55781">
    <property type="entry name" value="GAF domain-like"/>
    <property type="match status" value="2"/>
</dbReference>
<reference evidence="8 10" key="1">
    <citation type="submission" date="2014-04" db="EMBL/GenBank/DDBJ databases">
        <authorList>
            <person name="Bishop-Lilly K.A."/>
            <person name="Broomall S.M."/>
            <person name="Chain P.S."/>
            <person name="Chertkov O."/>
            <person name="Coyne S.R."/>
            <person name="Daligault H.E."/>
            <person name="Davenport K.W."/>
            <person name="Erkkila T."/>
            <person name="Frey K.G."/>
            <person name="Gibbons H.S."/>
            <person name="Gu W."/>
            <person name="Jaissle J."/>
            <person name="Johnson S.L."/>
            <person name="Koroleva G.I."/>
            <person name="Ladner J.T."/>
            <person name="Lo C.-C."/>
            <person name="Minogue T.D."/>
            <person name="Munk C."/>
            <person name="Palacios G.F."/>
            <person name="Redden C.L."/>
            <person name="Rosenzweig C.N."/>
            <person name="Scholz M.B."/>
            <person name="Teshima H."/>
            <person name="Xu Y."/>
        </authorList>
    </citation>
    <scope>NUCLEOTIDE SEQUENCE [LARGE SCALE GENOMIC DNA]</scope>
    <source>
        <strain evidence="8 10">BHP</strain>
    </source>
</reference>
<evidence type="ECO:0000256" key="4">
    <source>
        <dbReference type="ARBA" id="ARBA00022777"/>
    </source>
</evidence>
<feature type="domain" description="GAF" evidence="7">
    <location>
        <begin position="25"/>
        <end position="176"/>
    </location>
</feature>
<evidence type="ECO:0000313" key="10">
    <source>
        <dbReference type="Proteomes" id="UP000029389"/>
    </source>
</evidence>
<dbReference type="CDD" id="cd16917">
    <property type="entry name" value="HATPase_UhpB-NarQ-NarX-like"/>
    <property type="match status" value="1"/>
</dbReference>